<comment type="caution">
    <text evidence="11">The sequence shown here is derived from an EMBL/GenBank/DDBJ whole genome shotgun (WGS) entry which is preliminary data.</text>
</comment>
<comment type="function">
    <text evidence="7">Hydrolyzes fatty acids from S-acylated cysteine residues in proteins with a strong preference for palmitoylated G-alpha proteins over other acyl substrates. Mediates the deacylation of G-alpha proteins such as GPA1 in vivo, but has weak or no activity toward palmitoylated Ras proteins. Has weak lysophospholipase activity in vitro; however such activity may not exist in vivo.</text>
</comment>
<dbReference type="PANTHER" id="PTHR10655">
    <property type="entry name" value="LYSOPHOSPHOLIPASE-RELATED"/>
    <property type="match status" value="1"/>
</dbReference>
<evidence type="ECO:0000259" key="10">
    <source>
        <dbReference type="Pfam" id="PF02230"/>
    </source>
</evidence>
<feature type="domain" description="Phospholipase/carboxylesterase/thioesterase" evidence="10">
    <location>
        <begin position="43"/>
        <end position="226"/>
    </location>
</feature>
<dbReference type="Pfam" id="PF02230">
    <property type="entry name" value="Abhydrolase_2"/>
    <property type="match status" value="1"/>
</dbReference>
<accession>A0A4Y9Z9H2</accession>
<dbReference type="Proteomes" id="UP000298327">
    <property type="component" value="Unassembled WGS sequence"/>
</dbReference>
<evidence type="ECO:0000256" key="5">
    <source>
        <dbReference type="ARBA" id="ARBA00022801"/>
    </source>
</evidence>
<dbReference type="InterPro" id="IPR029058">
    <property type="entry name" value="AB_hydrolase_fold"/>
</dbReference>
<evidence type="ECO:0000256" key="9">
    <source>
        <dbReference type="ARBA" id="ARBA00047337"/>
    </source>
</evidence>
<organism evidence="11 12">
    <name type="scientific">Dentipellis fragilis</name>
    <dbReference type="NCBI Taxonomy" id="205917"/>
    <lineage>
        <taxon>Eukaryota</taxon>
        <taxon>Fungi</taxon>
        <taxon>Dikarya</taxon>
        <taxon>Basidiomycota</taxon>
        <taxon>Agaricomycotina</taxon>
        <taxon>Agaricomycetes</taxon>
        <taxon>Russulales</taxon>
        <taxon>Hericiaceae</taxon>
        <taxon>Dentipellis</taxon>
    </lineage>
</organism>
<keyword evidence="6" id="KW-0443">Lipid metabolism</keyword>
<proteinExistence type="inferred from homology"/>
<sequence>MTVTRRTQLVKLGWMASILALSILGARRLASTMPNTLPPALTVPPLTTHTATVLFIHGLGDTGDGWRPVADMFQADPGLSHVKWVLPHSPSIKVTANMGLEMPSWFDITSFGFDCEEDETGMLRSAHAINQLISAEIDSGVPPERIVVGGFSQGAAMSLLTGLSSERKVAGIVALSGWVPLRHKLKAMASRHATSLPIFWGHGTHDPLVKFEFALDSIEFLKNRVGIPTTTLSAPDAAGLKGICFNTYSTGHSTTEKELDDLKGWLKKVIPSRE</sequence>
<evidence type="ECO:0000256" key="3">
    <source>
        <dbReference type="ARBA" id="ARBA00014923"/>
    </source>
</evidence>
<evidence type="ECO:0000313" key="12">
    <source>
        <dbReference type="Proteomes" id="UP000298327"/>
    </source>
</evidence>
<keyword evidence="6" id="KW-0276">Fatty acid metabolism</keyword>
<dbReference type="GO" id="GO:0006631">
    <property type="term" value="P:fatty acid metabolic process"/>
    <property type="evidence" value="ECO:0007669"/>
    <property type="project" value="UniProtKB-KW"/>
</dbReference>
<dbReference type="EC" id="3.1.2.22" evidence="2"/>
<comment type="similarity">
    <text evidence="1">Belongs to the AB hydrolase superfamily. AB hydrolase 2 family.</text>
</comment>
<dbReference type="GO" id="GO:0005737">
    <property type="term" value="C:cytoplasm"/>
    <property type="evidence" value="ECO:0007669"/>
    <property type="project" value="TreeGrafter"/>
</dbReference>
<dbReference type="AlphaFoldDB" id="A0A4Y9Z9H2"/>
<keyword evidence="4" id="KW-0719">Serine esterase</keyword>
<comment type="catalytic activity">
    <reaction evidence="9">
        <text>S-hexadecanoyl-L-cysteinyl-[protein] + H2O = L-cysteinyl-[protein] + hexadecanoate + H(+)</text>
        <dbReference type="Rhea" id="RHEA:19233"/>
        <dbReference type="Rhea" id="RHEA-COMP:10131"/>
        <dbReference type="Rhea" id="RHEA-COMP:11032"/>
        <dbReference type="ChEBI" id="CHEBI:7896"/>
        <dbReference type="ChEBI" id="CHEBI:15377"/>
        <dbReference type="ChEBI" id="CHEBI:15378"/>
        <dbReference type="ChEBI" id="CHEBI:29950"/>
        <dbReference type="ChEBI" id="CHEBI:74151"/>
        <dbReference type="EC" id="3.1.2.22"/>
    </reaction>
</comment>
<evidence type="ECO:0000313" key="11">
    <source>
        <dbReference type="EMBL" id="TFY71425.1"/>
    </source>
</evidence>
<dbReference type="OrthoDB" id="2418081at2759"/>
<dbReference type="STRING" id="205917.A0A4Y9Z9H2"/>
<dbReference type="PANTHER" id="PTHR10655:SF17">
    <property type="entry name" value="LYSOPHOSPHOLIPASE-LIKE PROTEIN 1"/>
    <property type="match status" value="1"/>
</dbReference>
<evidence type="ECO:0000256" key="2">
    <source>
        <dbReference type="ARBA" id="ARBA00012423"/>
    </source>
</evidence>
<dbReference type="InterPro" id="IPR003140">
    <property type="entry name" value="PLipase/COase/thioEstase"/>
</dbReference>
<keyword evidence="5" id="KW-0378">Hydrolase</keyword>
<reference evidence="11 12" key="1">
    <citation type="submission" date="2019-02" db="EMBL/GenBank/DDBJ databases">
        <title>Genome sequencing of the rare red list fungi Dentipellis fragilis.</title>
        <authorList>
            <person name="Buettner E."/>
            <person name="Kellner H."/>
        </authorList>
    </citation>
    <scope>NUCLEOTIDE SEQUENCE [LARGE SCALE GENOMIC DNA]</scope>
    <source>
        <strain evidence="11 12">DSM 105465</strain>
    </source>
</reference>
<dbReference type="EMBL" id="SEOQ01000052">
    <property type="protein sequence ID" value="TFY71425.1"/>
    <property type="molecule type" value="Genomic_DNA"/>
</dbReference>
<dbReference type="GO" id="GO:0008474">
    <property type="term" value="F:palmitoyl-(protein) hydrolase activity"/>
    <property type="evidence" value="ECO:0007669"/>
    <property type="project" value="UniProtKB-EC"/>
</dbReference>
<dbReference type="Gene3D" id="3.40.50.1820">
    <property type="entry name" value="alpha/beta hydrolase"/>
    <property type="match status" value="1"/>
</dbReference>
<gene>
    <name evidence="11" type="ORF">EVG20_g1585</name>
</gene>
<evidence type="ECO:0000256" key="7">
    <source>
        <dbReference type="ARBA" id="ARBA00029392"/>
    </source>
</evidence>
<dbReference type="InterPro" id="IPR050565">
    <property type="entry name" value="LYPA1-2/EST-like"/>
</dbReference>
<protein>
    <recommendedName>
        <fullName evidence="3">Acyl-protein thioesterase 1</fullName>
        <ecNumber evidence="2">3.1.2.22</ecNumber>
    </recommendedName>
    <alternativeName>
        <fullName evidence="8">Palmitoyl-protein hydrolase</fullName>
    </alternativeName>
</protein>
<evidence type="ECO:0000256" key="4">
    <source>
        <dbReference type="ARBA" id="ARBA00022487"/>
    </source>
</evidence>
<dbReference type="GO" id="GO:0052689">
    <property type="term" value="F:carboxylic ester hydrolase activity"/>
    <property type="evidence" value="ECO:0007669"/>
    <property type="project" value="UniProtKB-KW"/>
</dbReference>
<evidence type="ECO:0000256" key="6">
    <source>
        <dbReference type="ARBA" id="ARBA00022832"/>
    </source>
</evidence>
<dbReference type="SUPFAM" id="SSF53474">
    <property type="entry name" value="alpha/beta-Hydrolases"/>
    <property type="match status" value="1"/>
</dbReference>
<evidence type="ECO:0000256" key="1">
    <source>
        <dbReference type="ARBA" id="ARBA00006499"/>
    </source>
</evidence>
<keyword evidence="12" id="KW-1185">Reference proteome</keyword>
<name>A0A4Y9Z9H2_9AGAM</name>
<evidence type="ECO:0000256" key="8">
    <source>
        <dbReference type="ARBA" id="ARBA00031195"/>
    </source>
</evidence>